<name>A0ABW2DD99_9ACTN</name>
<organism evidence="1 2">
    <name type="scientific">Glycomyces mayteni</name>
    <dbReference type="NCBI Taxonomy" id="543887"/>
    <lineage>
        <taxon>Bacteria</taxon>
        <taxon>Bacillati</taxon>
        <taxon>Actinomycetota</taxon>
        <taxon>Actinomycetes</taxon>
        <taxon>Glycomycetales</taxon>
        <taxon>Glycomycetaceae</taxon>
        <taxon>Glycomyces</taxon>
    </lineage>
</organism>
<reference evidence="2" key="1">
    <citation type="journal article" date="2019" name="Int. J. Syst. Evol. Microbiol.">
        <title>The Global Catalogue of Microorganisms (GCM) 10K type strain sequencing project: providing services to taxonomists for standard genome sequencing and annotation.</title>
        <authorList>
            <consortium name="The Broad Institute Genomics Platform"/>
            <consortium name="The Broad Institute Genome Sequencing Center for Infectious Disease"/>
            <person name="Wu L."/>
            <person name="Ma J."/>
        </authorList>
    </citation>
    <scope>NUCLEOTIDE SEQUENCE [LARGE SCALE GENOMIC DNA]</scope>
    <source>
        <strain evidence="2">KACC 12634</strain>
    </source>
</reference>
<keyword evidence="2" id="KW-1185">Reference proteome</keyword>
<accession>A0ABW2DD99</accession>
<comment type="caution">
    <text evidence="1">The sequence shown here is derived from an EMBL/GenBank/DDBJ whole genome shotgun (WGS) entry which is preliminary data.</text>
</comment>
<dbReference type="EMBL" id="JBHSYS010000005">
    <property type="protein sequence ID" value="MFC6960330.1"/>
    <property type="molecule type" value="Genomic_DNA"/>
</dbReference>
<protein>
    <submittedName>
        <fullName evidence="1">YdeI family protein</fullName>
    </submittedName>
</protein>
<dbReference type="RefSeq" id="WP_382355683.1">
    <property type="nucleotide sequence ID" value="NZ_JBHMBP010000005.1"/>
</dbReference>
<dbReference type="Pfam" id="PF13376">
    <property type="entry name" value="OmdA"/>
    <property type="match status" value="1"/>
</dbReference>
<evidence type="ECO:0000313" key="2">
    <source>
        <dbReference type="Proteomes" id="UP001596470"/>
    </source>
</evidence>
<proteinExistence type="predicted"/>
<evidence type="ECO:0000313" key="1">
    <source>
        <dbReference type="EMBL" id="MFC6960330.1"/>
    </source>
</evidence>
<gene>
    <name evidence="1" type="ORF">ACFQS3_24330</name>
</gene>
<sequence length="200" mass="21420">MTPLEFADRASWEAWLEAHHATGTEAWLRIGKRRTALALVRIEEALDAALCFGWIDGQRKALDGDSFLQRYSPRRPASAWSQVNRAKIEVLTAAGRMRPAGLARVAEAKADGRWAAAYEPQSTAEVPPELTAALDERAAAALGALPRSERYALMLPLLQARTQAARERVAARIAASLRAGSLGAASLGAESPGAGRNPKG</sequence>
<dbReference type="Proteomes" id="UP001596470">
    <property type="component" value="Unassembled WGS sequence"/>
</dbReference>